<evidence type="ECO:0000256" key="1">
    <source>
        <dbReference type="ARBA" id="ARBA00001974"/>
    </source>
</evidence>
<dbReference type="Pfam" id="PF00441">
    <property type="entry name" value="Acyl-CoA_dh_1"/>
    <property type="match status" value="1"/>
</dbReference>
<keyword evidence="5" id="KW-0560">Oxidoreductase</keyword>
<dbReference type="Gene3D" id="1.20.140.10">
    <property type="entry name" value="Butyryl-CoA Dehydrogenase, subunit A, domain 3"/>
    <property type="match status" value="1"/>
</dbReference>
<dbReference type="SUPFAM" id="SSF47203">
    <property type="entry name" value="Acyl-CoA dehydrogenase C-terminal domain-like"/>
    <property type="match status" value="1"/>
</dbReference>
<dbReference type="Gene3D" id="1.10.540.10">
    <property type="entry name" value="Acyl-CoA dehydrogenase/oxidase, N-terminal domain"/>
    <property type="match status" value="1"/>
</dbReference>
<evidence type="ECO:0000256" key="3">
    <source>
        <dbReference type="ARBA" id="ARBA00022630"/>
    </source>
</evidence>
<feature type="domain" description="Acyl-CoA dehydrogenase/oxidase N-terminal" evidence="7">
    <location>
        <begin position="6"/>
        <end position="112"/>
    </location>
</feature>
<feature type="domain" description="Acyl-CoA dehydrogenase/oxidase C-terminal" evidence="6">
    <location>
        <begin position="202"/>
        <end position="331"/>
    </location>
</feature>
<dbReference type="RefSeq" id="WP_167162210.1">
    <property type="nucleotide sequence ID" value="NZ_JAANOW010000002.1"/>
</dbReference>
<evidence type="ECO:0000259" key="6">
    <source>
        <dbReference type="Pfam" id="PF00441"/>
    </source>
</evidence>
<dbReference type="Proteomes" id="UP000547444">
    <property type="component" value="Unassembled WGS sequence"/>
</dbReference>
<protein>
    <submittedName>
        <fullName evidence="8">Alkylation response protein AidB-like acyl-CoA dehydrogenase</fullName>
    </submittedName>
</protein>
<accession>A0A7X5U2R8</accession>
<proteinExistence type="inferred from homology"/>
<keyword evidence="9" id="KW-1185">Reference proteome</keyword>
<keyword evidence="3" id="KW-0285">Flavoprotein</keyword>
<dbReference type="InterPro" id="IPR036250">
    <property type="entry name" value="AcylCo_DH-like_C"/>
</dbReference>
<evidence type="ECO:0000256" key="2">
    <source>
        <dbReference type="ARBA" id="ARBA00009347"/>
    </source>
</evidence>
<dbReference type="InterPro" id="IPR009100">
    <property type="entry name" value="AcylCoA_DH/oxidase_NM_dom_sf"/>
</dbReference>
<gene>
    <name evidence="8" type="ORF">FHU31_004314</name>
</gene>
<dbReference type="GO" id="GO:0003995">
    <property type="term" value="F:acyl-CoA dehydrogenase activity"/>
    <property type="evidence" value="ECO:0007669"/>
    <property type="project" value="TreeGrafter"/>
</dbReference>
<evidence type="ECO:0000313" key="8">
    <source>
        <dbReference type="EMBL" id="NIH97324.1"/>
    </source>
</evidence>
<comment type="cofactor">
    <cofactor evidence="1">
        <name>FAD</name>
        <dbReference type="ChEBI" id="CHEBI:57692"/>
    </cofactor>
</comment>
<dbReference type="PANTHER" id="PTHR43884:SF20">
    <property type="entry name" value="ACYL-COA DEHYDROGENASE FADE28"/>
    <property type="match status" value="1"/>
</dbReference>
<dbReference type="SUPFAM" id="SSF56645">
    <property type="entry name" value="Acyl-CoA dehydrogenase NM domain-like"/>
    <property type="match status" value="1"/>
</dbReference>
<name>A0A7X5U2R8_9MYCO</name>
<reference evidence="8 9" key="1">
    <citation type="submission" date="2020-03" db="EMBL/GenBank/DDBJ databases">
        <title>Sequencing the genomes of 1000 actinobacteria strains.</title>
        <authorList>
            <person name="Klenk H.-P."/>
        </authorList>
    </citation>
    <scope>NUCLEOTIDE SEQUENCE [LARGE SCALE GENOMIC DNA]</scope>
    <source>
        <strain evidence="8 9">DSM 44556</strain>
    </source>
</reference>
<evidence type="ECO:0000256" key="4">
    <source>
        <dbReference type="ARBA" id="ARBA00022827"/>
    </source>
</evidence>
<sequence>MDLMLSDEQRQLVDSFGALFERESPSERIRASEPVGFDPQLWTALSGTGAVEMAVAENSGGWGADEVDLALVAEQLGRVVASAPLIEAQVAARILAAGGDAGADVLPGVLSGDRLVTFAPRAYGDVRHLRLVPGGAVADAVVAMVGGRLMYIPISGMRTRVDNLGSLPLADIEIGSDAHVLAVGPTAHESFSGAVDLWLTLTASAMVGAANRALAFGVEYAKQRQAFGTLIGGFQAVAHPLADSATAIDGARLLALRAACSFTEESSRTTELAAMAFAFAYETARDATYRSLHVHGGYGFGMEGDVQLYYRRIRGWAMVFGAADTALDRAADARYGARSEATVGR</sequence>
<comment type="similarity">
    <text evidence="2">Belongs to the acyl-CoA dehydrogenase family.</text>
</comment>
<evidence type="ECO:0000256" key="5">
    <source>
        <dbReference type="ARBA" id="ARBA00023002"/>
    </source>
</evidence>
<dbReference type="AlphaFoldDB" id="A0A7X5U2R8"/>
<organism evidence="8 9">
    <name type="scientific">Mycolicibacterium fluoranthenivorans</name>
    <dbReference type="NCBI Taxonomy" id="258505"/>
    <lineage>
        <taxon>Bacteria</taxon>
        <taxon>Bacillati</taxon>
        <taxon>Actinomycetota</taxon>
        <taxon>Actinomycetes</taxon>
        <taxon>Mycobacteriales</taxon>
        <taxon>Mycobacteriaceae</taxon>
        <taxon>Mycolicibacterium</taxon>
    </lineage>
</organism>
<evidence type="ECO:0000259" key="7">
    <source>
        <dbReference type="Pfam" id="PF02771"/>
    </source>
</evidence>
<comment type="caution">
    <text evidence="8">The sequence shown here is derived from an EMBL/GenBank/DDBJ whole genome shotgun (WGS) entry which is preliminary data.</text>
</comment>
<dbReference type="InterPro" id="IPR009075">
    <property type="entry name" value="AcylCo_DH/oxidase_C"/>
</dbReference>
<dbReference type="GO" id="GO:0050660">
    <property type="term" value="F:flavin adenine dinucleotide binding"/>
    <property type="evidence" value="ECO:0007669"/>
    <property type="project" value="InterPro"/>
</dbReference>
<evidence type="ECO:0000313" key="9">
    <source>
        <dbReference type="Proteomes" id="UP000547444"/>
    </source>
</evidence>
<dbReference type="InterPro" id="IPR037069">
    <property type="entry name" value="AcylCoA_DH/ox_N_sf"/>
</dbReference>
<dbReference type="PANTHER" id="PTHR43884">
    <property type="entry name" value="ACYL-COA DEHYDROGENASE"/>
    <property type="match status" value="1"/>
</dbReference>
<dbReference type="EMBL" id="JAANOW010000002">
    <property type="protein sequence ID" value="NIH97324.1"/>
    <property type="molecule type" value="Genomic_DNA"/>
</dbReference>
<keyword evidence="4" id="KW-0274">FAD</keyword>
<dbReference type="Pfam" id="PF02771">
    <property type="entry name" value="Acyl-CoA_dh_N"/>
    <property type="match status" value="1"/>
</dbReference>
<dbReference type="InterPro" id="IPR013786">
    <property type="entry name" value="AcylCoA_DH/ox_N"/>
</dbReference>